<feature type="transmembrane region" description="Helical" evidence="8">
    <location>
        <begin position="135"/>
        <end position="157"/>
    </location>
</feature>
<feature type="transmembrane region" description="Helical" evidence="8">
    <location>
        <begin position="111"/>
        <end position="129"/>
    </location>
</feature>
<feature type="transmembrane region" description="Helical" evidence="8">
    <location>
        <begin position="335"/>
        <end position="354"/>
    </location>
</feature>
<keyword evidence="5 8" id="KW-0812">Transmembrane</keyword>
<evidence type="ECO:0000256" key="1">
    <source>
        <dbReference type="ARBA" id="ARBA00004651"/>
    </source>
</evidence>
<keyword evidence="3" id="KW-1003">Cell membrane</keyword>
<evidence type="ECO:0000256" key="5">
    <source>
        <dbReference type="ARBA" id="ARBA00022692"/>
    </source>
</evidence>
<dbReference type="SMART" id="SM00052">
    <property type="entry name" value="EAL"/>
    <property type="match status" value="1"/>
</dbReference>
<evidence type="ECO:0000313" key="11">
    <source>
        <dbReference type="EMBL" id="SBV90884.1"/>
    </source>
</evidence>
<gene>
    <name evidence="11" type="ORF">KL86APRO_10056</name>
</gene>
<feature type="transmembrane region" description="Helical" evidence="8">
    <location>
        <begin position="214"/>
        <end position="239"/>
    </location>
</feature>
<evidence type="ECO:0000256" key="7">
    <source>
        <dbReference type="ARBA" id="ARBA00023136"/>
    </source>
</evidence>
<organism evidence="11">
    <name type="scientific">uncultured Alphaproteobacteria bacterium</name>
    <dbReference type="NCBI Taxonomy" id="91750"/>
    <lineage>
        <taxon>Bacteria</taxon>
        <taxon>Pseudomonadati</taxon>
        <taxon>Pseudomonadota</taxon>
        <taxon>Alphaproteobacteria</taxon>
        <taxon>environmental samples</taxon>
    </lineage>
</organism>
<evidence type="ECO:0000256" key="3">
    <source>
        <dbReference type="ARBA" id="ARBA00022475"/>
    </source>
</evidence>
<evidence type="ECO:0000256" key="8">
    <source>
        <dbReference type="SAM" id="Phobius"/>
    </source>
</evidence>
<dbReference type="InterPro" id="IPR051088">
    <property type="entry name" value="PTS_Sugar-EIIC/EIIB"/>
</dbReference>
<evidence type="ECO:0000259" key="10">
    <source>
        <dbReference type="PROSITE" id="PS51105"/>
    </source>
</evidence>
<dbReference type="PANTHER" id="PTHR33989:SF4">
    <property type="entry name" value="PTS SYSTEM N,N'-DIACETYLCHITOBIOSE-SPECIFIC EIIC COMPONENT"/>
    <property type="match status" value="1"/>
</dbReference>
<dbReference type="GO" id="GO:0009401">
    <property type="term" value="P:phosphoenolpyruvate-dependent sugar phosphotransferase system"/>
    <property type="evidence" value="ECO:0007669"/>
    <property type="project" value="InterPro"/>
</dbReference>
<evidence type="ECO:0000256" key="4">
    <source>
        <dbReference type="ARBA" id="ARBA00022597"/>
    </source>
</evidence>
<keyword evidence="6 8" id="KW-1133">Transmembrane helix</keyword>
<feature type="domain" description="EAL" evidence="9">
    <location>
        <begin position="460"/>
        <end position="712"/>
    </location>
</feature>
<name>A0A212IUM2_9PROT</name>
<protein>
    <submittedName>
        <fullName evidence="11">EAL domain protein</fullName>
    </submittedName>
</protein>
<dbReference type="CDD" id="cd01948">
    <property type="entry name" value="EAL"/>
    <property type="match status" value="1"/>
</dbReference>
<dbReference type="InterPro" id="IPR003352">
    <property type="entry name" value="PTS_EIIC"/>
</dbReference>
<dbReference type="GO" id="GO:0008982">
    <property type="term" value="F:protein-N(PI)-phosphohistidine-sugar phosphotransferase activity"/>
    <property type="evidence" value="ECO:0007669"/>
    <property type="project" value="InterPro"/>
</dbReference>
<keyword evidence="2" id="KW-0813">Transport</keyword>
<feature type="transmembrane region" description="Helical" evidence="8">
    <location>
        <begin position="74"/>
        <end position="99"/>
    </location>
</feature>
<dbReference type="PROSITE" id="PS50883">
    <property type="entry name" value="EAL"/>
    <property type="match status" value="1"/>
</dbReference>
<feature type="transmembrane region" description="Helical" evidence="8">
    <location>
        <begin position="400"/>
        <end position="420"/>
    </location>
</feature>
<dbReference type="Gene3D" id="3.20.20.450">
    <property type="entry name" value="EAL domain"/>
    <property type="match status" value="1"/>
</dbReference>
<feature type="transmembrane region" description="Helical" evidence="8">
    <location>
        <begin position="183"/>
        <end position="202"/>
    </location>
</feature>
<dbReference type="AlphaFoldDB" id="A0A212IUM2"/>
<dbReference type="EMBL" id="FLUO01000001">
    <property type="protein sequence ID" value="SBV90884.1"/>
    <property type="molecule type" value="Genomic_DNA"/>
</dbReference>
<feature type="transmembrane region" description="Helical" evidence="8">
    <location>
        <begin position="361"/>
        <end position="380"/>
    </location>
</feature>
<feature type="domain" description="PTS EIIC type-3" evidence="10">
    <location>
        <begin position="11"/>
        <end position="416"/>
    </location>
</feature>
<dbReference type="PROSITE" id="PS51105">
    <property type="entry name" value="PTS_EIIC_TYPE_3"/>
    <property type="match status" value="1"/>
</dbReference>
<evidence type="ECO:0000256" key="6">
    <source>
        <dbReference type="ARBA" id="ARBA00022989"/>
    </source>
</evidence>
<dbReference type="InterPro" id="IPR004501">
    <property type="entry name" value="PTS_EIIC_3"/>
</dbReference>
<keyword evidence="4" id="KW-0762">Sugar transport</keyword>
<comment type="subcellular location">
    <subcellularLocation>
        <location evidence="1">Cell membrane</location>
        <topology evidence="1">Multi-pass membrane protein</topology>
    </subcellularLocation>
</comment>
<evidence type="ECO:0000259" key="9">
    <source>
        <dbReference type="PROSITE" id="PS50883"/>
    </source>
</evidence>
<accession>A0A212IUM2</accession>
<proteinExistence type="predicted"/>
<dbReference type="InterPro" id="IPR001633">
    <property type="entry name" value="EAL_dom"/>
</dbReference>
<dbReference type="Pfam" id="PF02378">
    <property type="entry name" value="PTS_EIIC"/>
    <property type="match status" value="1"/>
</dbReference>
<feature type="transmembrane region" description="Helical" evidence="8">
    <location>
        <begin position="34"/>
        <end position="54"/>
    </location>
</feature>
<reference evidence="11" key="1">
    <citation type="submission" date="2016-04" db="EMBL/GenBank/DDBJ databases">
        <authorList>
            <person name="Evans L.H."/>
            <person name="Alamgir A."/>
            <person name="Owens N."/>
            <person name="Weber N.D."/>
            <person name="Virtaneva K."/>
            <person name="Barbian K."/>
            <person name="Babar A."/>
            <person name="Rosenke K."/>
        </authorList>
    </citation>
    <scope>NUCLEOTIDE SEQUENCE</scope>
    <source>
        <strain evidence="11">86</strain>
    </source>
</reference>
<keyword evidence="7 8" id="KW-0472">Membrane</keyword>
<dbReference type="PANTHER" id="PTHR33989">
    <property type="match status" value="1"/>
</dbReference>
<dbReference type="InterPro" id="IPR035919">
    <property type="entry name" value="EAL_sf"/>
</dbReference>
<dbReference type="GO" id="GO:0005886">
    <property type="term" value="C:plasma membrane"/>
    <property type="evidence" value="ECO:0007669"/>
    <property type="project" value="UniProtKB-SubCell"/>
</dbReference>
<feature type="transmembrane region" description="Helical" evidence="8">
    <location>
        <begin position="290"/>
        <end position="309"/>
    </location>
</feature>
<dbReference type="NCBIfam" id="TIGR00410">
    <property type="entry name" value="lacE"/>
    <property type="match status" value="1"/>
</dbReference>
<evidence type="ECO:0000256" key="2">
    <source>
        <dbReference type="ARBA" id="ARBA00022448"/>
    </source>
</evidence>
<sequence>MTSERFRRPHLIRALESAASAAMSYPPLVAVQHGLIAVMPLVLLGAVGLLLLDFPVPGFRAALNALFGPGWRPFVAQLVFGSFGIGSLVVVCSVAVKLAGRPDSPLNAETPTAVGIALASFFVVVAPAETSEWRYAFHLGHGLFVALASAVAATRLFETFARLRWLRLPLGGTGGDIEIRRSLTLVPAGIATVLTFAALRLLCEVNGAGDLQTVVSLALAAPFLHLGAGLGLGLGYILVSQALWLIGVHGPNLLYPIEERILIPSGLANASAASWGDPIPHVLTKTFFDVFVRIGGSGSTLALVFAVFLASRDRGLRRICAIALLPALCNVNEPLLFGIPLVLNPAFALPFVAVPLVQTGLAWGATLLGWVPATTVAAVWTTPPLLNAWVATGHSFAGPAMQLVNLAVGVAVYVPFVRWSDRLRGDQGRRAMSQLLVAAESHAAPERALLHLGGRVGALAATLAADLETALARREGLFLEYQPQVDAGTGAAIGVEALLRWSHPVFGRVPPPIAVALAEEIGRVDALGAFVVAEACRQRGLWRGRVPDALAMSINVAPRQLLAHDFAAGVLGCIAANGLEPRQIELEITESTVLSPQRETFDALQLLRSRGARIAIDDFGMGHTSLRYLHVVPIDTLKIDRSLTVASDVNDHIVHSIVDLTRSLGIATVVEGVETPAQLDRFLGLGCRIVQGYLYCPPVSADACLAFVAAAQADDGGRGSPL</sequence>
<dbReference type="Pfam" id="PF00563">
    <property type="entry name" value="EAL"/>
    <property type="match status" value="1"/>
</dbReference>
<dbReference type="SUPFAM" id="SSF141868">
    <property type="entry name" value="EAL domain-like"/>
    <property type="match status" value="1"/>
</dbReference>